<reference evidence="6 7" key="1">
    <citation type="submission" date="2019-05" db="EMBL/GenBank/DDBJ databases">
        <authorList>
            <consortium name="Science for Life Laboratories"/>
        </authorList>
    </citation>
    <scope>NUCLEOTIDE SEQUENCE [LARGE SCALE GENOMIC DNA]</scope>
    <source>
        <strain evidence="6">Soil9</strain>
    </source>
</reference>
<dbReference type="RefSeq" id="WP_162669499.1">
    <property type="nucleotide sequence ID" value="NZ_LR593886.1"/>
</dbReference>
<keyword evidence="7" id="KW-1185">Reference proteome</keyword>
<dbReference type="PROSITE" id="PS50975">
    <property type="entry name" value="ATP_GRASP"/>
    <property type="match status" value="1"/>
</dbReference>
<feature type="domain" description="ATP-grasp" evidence="5">
    <location>
        <begin position="117"/>
        <end position="311"/>
    </location>
</feature>
<dbReference type="InterPro" id="IPR052032">
    <property type="entry name" value="ATP-dep_AA_Ligase"/>
</dbReference>
<dbReference type="EMBL" id="LR593886">
    <property type="protein sequence ID" value="VTR95030.1"/>
    <property type="molecule type" value="Genomic_DNA"/>
</dbReference>
<dbReference type="GO" id="GO:0016874">
    <property type="term" value="F:ligase activity"/>
    <property type="evidence" value="ECO:0007669"/>
    <property type="project" value="UniProtKB-KW"/>
</dbReference>
<keyword evidence="3 4" id="KW-0067">ATP-binding</keyword>
<evidence type="ECO:0000256" key="3">
    <source>
        <dbReference type="ARBA" id="ARBA00022840"/>
    </source>
</evidence>
<evidence type="ECO:0000313" key="7">
    <source>
        <dbReference type="Proteomes" id="UP000464178"/>
    </source>
</evidence>
<sequence>MSITVLALASYFKGNRFLERLKAEGCTVYLLTVESALKEPWARHACDEVFAVGNFHDRRALINAVAYLNRARKIDRIVALDDFDVEVGAHLREHFRMTDTGHGESVARFFRDKLAMRTKAREIDVRIPDYCPIFNHDDVRSFLARVPGPWLIKPRSEASAAGIRKLKTADEVWKRIDELGDDQSFCLIEQMVPGDLFHVDSLCADGRVVFAEVNAYWRPLLDVYQGGGVYATRTVPRDRPEVDELKRANAQVLEGFGLGWGASHTEFMKAHADGQYYFIETSARVGGANTAEMVEHATGVNLWSEWAKLETCRGTQSYVVPPLKQRFGGVVISLARQEWPDTSGFTDPEIVYRMTTKNHIGFVVAADTPQRVEELLTQYMDRITRDFHAVLPASDKVSI</sequence>
<dbReference type="GO" id="GO:0005524">
    <property type="term" value="F:ATP binding"/>
    <property type="evidence" value="ECO:0007669"/>
    <property type="project" value="UniProtKB-UniRule"/>
</dbReference>
<accession>A0A6P2D6H9</accession>
<name>A0A6P2D6H9_9BACT</name>
<dbReference type="PANTHER" id="PTHR43585">
    <property type="entry name" value="FUMIPYRROLE BIOSYNTHESIS PROTEIN C"/>
    <property type="match status" value="1"/>
</dbReference>
<dbReference type="KEGG" id="gms:SOIL9_26840"/>
<keyword evidence="2 4" id="KW-0547">Nucleotide-binding</keyword>
<evidence type="ECO:0000256" key="2">
    <source>
        <dbReference type="ARBA" id="ARBA00022741"/>
    </source>
</evidence>
<proteinExistence type="predicted"/>
<evidence type="ECO:0000313" key="6">
    <source>
        <dbReference type="EMBL" id="VTR95030.1"/>
    </source>
</evidence>
<organism evidence="6 7">
    <name type="scientific">Gemmata massiliana</name>
    <dbReference type="NCBI Taxonomy" id="1210884"/>
    <lineage>
        <taxon>Bacteria</taxon>
        <taxon>Pseudomonadati</taxon>
        <taxon>Planctomycetota</taxon>
        <taxon>Planctomycetia</taxon>
        <taxon>Gemmatales</taxon>
        <taxon>Gemmataceae</taxon>
        <taxon>Gemmata</taxon>
    </lineage>
</organism>
<evidence type="ECO:0000256" key="1">
    <source>
        <dbReference type="ARBA" id="ARBA00022598"/>
    </source>
</evidence>
<gene>
    <name evidence="6" type="ORF">SOIL9_26840</name>
</gene>
<keyword evidence="1" id="KW-0436">Ligase</keyword>
<dbReference type="AlphaFoldDB" id="A0A6P2D6H9"/>
<evidence type="ECO:0000256" key="4">
    <source>
        <dbReference type="PROSITE-ProRule" id="PRU00409"/>
    </source>
</evidence>
<protein>
    <recommendedName>
        <fullName evidence="5">ATP-grasp domain-containing protein</fullName>
    </recommendedName>
</protein>
<dbReference type="Gene3D" id="3.30.470.20">
    <property type="entry name" value="ATP-grasp fold, B domain"/>
    <property type="match status" value="1"/>
</dbReference>
<dbReference type="InterPro" id="IPR011761">
    <property type="entry name" value="ATP-grasp"/>
</dbReference>
<evidence type="ECO:0000259" key="5">
    <source>
        <dbReference type="PROSITE" id="PS50975"/>
    </source>
</evidence>
<dbReference type="SUPFAM" id="SSF56059">
    <property type="entry name" value="Glutathione synthetase ATP-binding domain-like"/>
    <property type="match status" value="1"/>
</dbReference>
<dbReference type="GO" id="GO:0046872">
    <property type="term" value="F:metal ion binding"/>
    <property type="evidence" value="ECO:0007669"/>
    <property type="project" value="InterPro"/>
</dbReference>
<dbReference type="Gene3D" id="3.40.50.20">
    <property type="match status" value="1"/>
</dbReference>
<dbReference type="PANTHER" id="PTHR43585:SF2">
    <property type="entry name" value="ATP-GRASP ENZYME FSQD"/>
    <property type="match status" value="1"/>
</dbReference>
<dbReference type="Proteomes" id="UP000464178">
    <property type="component" value="Chromosome"/>
</dbReference>